<dbReference type="Proteomes" id="UP000245629">
    <property type="component" value="Chromosome 2"/>
</dbReference>
<dbReference type="PANTHER" id="PTHR44835:SF1">
    <property type="entry name" value="PROTEIN O-GLCNAC TRANSFERASE"/>
    <property type="match status" value="1"/>
</dbReference>
<evidence type="ECO:0000256" key="2">
    <source>
        <dbReference type="ARBA" id="ARBA00005386"/>
    </source>
</evidence>
<keyword evidence="7 8" id="KW-0802">TPR repeat</keyword>
<feature type="repeat" description="TPR" evidence="8">
    <location>
        <begin position="38"/>
        <end position="71"/>
    </location>
</feature>
<feature type="domain" description="O-GlcNAc transferase C-terminal" evidence="9">
    <location>
        <begin position="559"/>
        <end position="743"/>
    </location>
</feature>
<dbReference type="InterPro" id="IPR019734">
    <property type="entry name" value="TPR_rpt"/>
</dbReference>
<keyword evidence="4" id="KW-0328">Glycosyltransferase</keyword>
<reference evidence="11" key="1">
    <citation type="submission" date="2018-05" db="EMBL/GenBank/DDBJ databases">
        <title>Azospirillum thermophila sp. nov., a novel isolated from hot spring.</title>
        <authorList>
            <person name="Zhao Z."/>
        </authorList>
    </citation>
    <scope>NUCLEOTIDE SEQUENCE [LARGE SCALE GENOMIC DNA]</scope>
    <source>
        <strain evidence="11">CFH 70021</strain>
    </source>
</reference>
<dbReference type="SUPFAM" id="SSF48452">
    <property type="entry name" value="TPR-like"/>
    <property type="match status" value="2"/>
</dbReference>
<dbReference type="GO" id="GO:0097363">
    <property type="term" value="F:protein O-acetylglucosaminyltransferase activity"/>
    <property type="evidence" value="ECO:0007669"/>
    <property type="project" value="UniProtKB-EC"/>
</dbReference>
<evidence type="ECO:0000256" key="5">
    <source>
        <dbReference type="ARBA" id="ARBA00022679"/>
    </source>
</evidence>
<dbReference type="AlphaFoldDB" id="A0A2S2CQL2"/>
<evidence type="ECO:0000313" key="10">
    <source>
        <dbReference type="EMBL" id="AWK86715.1"/>
    </source>
</evidence>
<evidence type="ECO:0000256" key="6">
    <source>
        <dbReference type="ARBA" id="ARBA00022737"/>
    </source>
</evidence>
<feature type="repeat" description="TPR" evidence="8">
    <location>
        <begin position="138"/>
        <end position="171"/>
    </location>
</feature>
<evidence type="ECO:0000256" key="8">
    <source>
        <dbReference type="PROSITE-ProRule" id="PRU00339"/>
    </source>
</evidence>
<dbReference type="PROSITE" id="PS50005">
    <property type="entry name" value="TPR"/>
    <property type="match status" value="2"/>
</dbReference>
<evidence type="ECO:0000256" key="3">
    <source>
        <dbReference type="ARBA" id="ARBA00011970"/>
    </source>
</evidence>
<dbReference type="RefSeq" id="WP_109327146.1">
    <property type="nucleotide sequence ID" value="NZ_CP029353.1"/>
</dbReference>
<dbReference type="InterPro" id="IPR011990">
    <property type="entry name" value="TPR-like_helical_dom_sf"/>
</dbReference>
<evidence type="ECO:0000256" key="4">
    <source>
        <dbReference type="ARBA" id="ARBA00022676"/>
    </source>
</evidence>
<organism evidence="10 11">
    <name type="scientific">Azospirillum thermophilum</name>
    <dbReference type="NCBI Taxonomy" id="2202148"/>
    <lineage>
        <taxon>Bacteria</taxon>
        <taxon>Pseudomonadati</taxon>
        <taxon>Pseudomonadota</taxon>
        <taxon>Alphaproteobacteria</taxon>
        <taxon>Rhodospirillales</taxon>
        <taxon>Azospirillaceae</taxon>
        <taxon>Azospirillum</taxon>
    </lineage>
</organism>
<dbReference type="Gene3D" id="3.40.50.2000">
    <property type="entry name" value="Glycogen Phosphorylase B"/>
    <property type="match status" value="1"/>
</dbReference>
<protein>
    <recommendedName>
        <fullName evidence="3">protein O-GlcNAc transferase</fullName>
        <ecNumber evidence="3">2.4.1.255</ecNumber>
    </recommendedName>
</protein>
<keyword evidence="6" id="KW-0677">Repeat</keyword>
<keyword evidence="11" id="KW-1185">Reference proteome</keyword>
<name>A0A2S2CQL2_9PROT</name>
<evidence type="ECO:0000256" key="1">
    <source>
        <dbReference type="ARBA" id="ARBA00004922"/>
    </source>
</evidence>
<dbReference type="Pfam" id="PF13844">
    <property type="entry name" value="Glyco_transf_41"/>
    <property type="match status" value="2"/>
</dbReference>
<gene>
    <name evidence="10" type="ORF">DEW08_11105</name>
</gene>
<dbReference type="Pfam" id="PF13432">
    <property type="entry name" value="TPR_16"/>
    <property type="match status" value="2"/>
</dbReference>
<evidence type="ECO:0000259" key="9">
    <source>
        <dbReference type="Pfam" id="PF13844"/>
    </source>
</evidence>
<dbReference type="Gene3D" id="3.40.50.11380">
    <property type="match status" value="1"/>
</dbReference>
<dbReference type="KEGG" id="azz:DEW08_11105"/>
<accession>A0A2S2CQL2</accession>
<comment type="pathway">
    <text evidence="1">Protein modification; protein glycosylation.</text>
</comment>
<evidence type="ECO:0000256" key="7">
    <source>
        <dbReference type="ARBA" id="ARBA00022803"/>
    </source>
</evidence>
<proteinExistence type="inferred from homology"/>
<dbReference type="OrthoDB" id="146908at2"/>
<dbReference type="EC" id="2.4.1.255" evidence="3"/>
<dbReference type="InterPro" id="IPR051939">
    <property type="entry name" value="Glycosyltr_41/O-GlcNAc_trsf"/>
</dbReference>
<sequence length="765" mass="83338">MASIGEALLIALDHHQSGRVADAETLYRRILEVEPGQADALHLLGVLRGQEGDGDAARGLIRRAITLDPGHRDYPVNLANTLLAFGHGAEAADSFAHALALDPANGEVAAKLAALRTRQGGNEARALIARVLAAAASAETLYDLGLAALERDWLDEAKALFGRVVRMAPDSVVAQANLALLLHRTGQVAQAERHYRLALMLRPAFAEMLRGLGLIAFGRRGADRTAGRQAAAWLGRAARIVPLDRDTAIHYAVLLLDQDRAPEVPALLVPLVRANPQDILARYNLALAMAEAGLPGALDHLRRLLALAPDLGEAMNALGAGLGSLGYAGEGLRWRLRACAAQPGRIDWWRNLLMALLYVPGLDAAERFELHRHLDRFGPPPAPAVHRNRPDPGRRLRVGYLTSDLRAFQPVSRNMLPLYEAHDRDRVAIHTYADVAKPDATTARFRALSDGWCAIEGMDDAAVAERIREDGIDVLVLLAGRFDRNRPLVCRHRPAPVQVSFLDAATSGLSAVDGIVTDRIMTPRHGTELFTERPLRLPSYYLAAIPADAPLVGPLPMLDDGLVRFGCFNNPTKISDGTLRLWAALLRRLPKARLLLKYMERYRNPLALGRIRDGLVAGGVDPAQVETRLEAMWDRVDTVPDHLAVYQRVDVALDPFPFSGSTTTFEALSMGVPVVALLQDTIVSRWSGSMLHAVGLGECVARSEAEYLDIAAGLAGDPARLAALRAGLRARLAASPLCDGRLRARQLERVYRALWRRWCRQQAGT</sequence>
<dbReference type="Gene3D" id="1.25.40.10">
    <property type="entry name" value="Tetratricopeptide repeat domain"/>
    <property type="match status" value="3"/>
</dbReference>
<dbReference type="EMBL" id="CP029353">
    <property type="protein sequence ID" value="AWK86715.1"/>
    <property type="molecule type" value="Genomic_DNA"/>
</dbReference>
<keyword evidence="5" id="KW-0808">Transferase</keyword>
<dbReference type="PANTHER" id="PTHR44835">
    <property type="entry name" value="UDP-N-ACETYLGLUCOSAMINE--PEPTIDE N-ACETYLGLUCOSAMINYLTRANSFERASE SPINDLY-RELATED"/>
    <property type="match status" value="1"/>
</dbReference>
<dbReference type="SMART" id="SM00028">
    <property type="entry name" value="TPR"/>
    <property type="match status" value="5"/>
</dbReference>
<evidence type="ECO:0000313" key="11">
    <source>
        <dbReference type="Proteomes" id="UP000245629"/>
    </source>
</evidence>
<feature type="domain" description="O-GlcNAc transferase C-terminal" evidence="9">
    <location>
        <begin position="389"/>
        <end position="537"/>
    </location>
</feature>
<dbReference type="InterPro" id="IPR029489">
    <property type="entry name" value="OGT/SEC/SPY_C"/>
</dbReference>
<comment type="similarity">
    <text evidence="2">Belongs to the glycosyltransferase 41 family. O-GlcNAc transferase subfamily.</text>
</comment>